<proteinExistence type="predicted"/>
<sequence>MGKLKVGRHLGEEDEVLIGLEKSSFHFILSSIKLNEGPHSVIAIKNLKSFVAITTLHFHVHGGIQYLSFILYASQYCPYSLQFIGTNAFPFTSS</sequence>
<evidence type="ECO:0000313" key="1">
    <source>
        <dbReference type="EMBL" id="KAF7804765.1"/>
    </source>
</evidence>
<dbReference type="EMBL" id="JAAIUW010000013">
    <property type="protein sequence ID" value="KAF7804765.1"/>
    <property type="molecule type" value="Genomic_DNA"/>
</dbReference>
<gene>
    <name evidence="1" type="ORF">G2W53_043876</name>
</gene>
<name>A0A834SLX5_9FABA</name>
<dbReference type="AlphaFoldDB" id="A0A834SLX5"/>
<organism evidence="1 2">
    <name type="scientific">Senna tora</name>
    <dbReference type="NCBI Taxonomy" id="362788"/>
    <lineage>
        <taxon>Eukaryota</taxon>
        <taxon>Viridiplantae</taxon>
        <taxon>Streptophyta</taxon>
        <taxon>Embryophyta</taxon>
        <taxon>Tracheophyta</taxon>
        <taxon>Spermatophyta</taxon>
        <taxon>Magnoliopsida</taxon>
        <taxon>eudicotyledons</taxon>
        <taxon>Gunneridae</taxon>
        <taxon>Pentapetalae</taxon>
        <taxon>rosids</taxon>
        <taxon>fabids</taxon>
        <taxon>Fabales</taxon>
        <taxon>Fabaceae</taxon>
        <taxon>Caesalpinioideae</taxon>
        <taxon>Cassia clade</taxon>
        <taxon>Senna</taxon>
    </lineage>
</organism>
<reference evidence="1" key="1">
    <citation type="submission" date="2020-09" db="EMBL/GenBank/DDBJ databases">
        <title>Genome-Enabled Discovery of Anthraquinone Biosynthesis in Senna tora.</title>
        <authorList>
            <person name="Kang S.-H."/>
            <person name="Pandey R.P."/>
            <person name="Lee C.-M."/>
            <person name="Sim J.-S."/>
            <person name="Jeong J.-T."/>
            <person name="Choi B.-S."/>
            <person name="Jung M."/>
            <person name="Ginzburg D."/>
            <person name="Zhao K."/>
            <person name="Won S.Y."/>
            <person name="Oh T.-J."/>
            <person name="Yu Y."/>
            <person name="Kim N.-H."/>
            <person name="Lee O.R."/>
            <person name="Lee T.-H."/>
            <person name="Bashyal P."/>
            <person name="Kim T.-S."/>
            <person name="Lee W.-H."/>
            <person name="Kawkins C."/>
            <person name="Kim C.-K."/>
            <person name="Kim J.S."/>
            <person name="Ahn B.O."/>
            <person name="Rhee S.Y."/>
            <person name="Sohng J.K."/>
        </authorList>
    </citation>
    <scope>NUCLEOTIDE SEQUENCE</scope>
    <source>
        <tissue evidence="1">Leaf</tissue>
    </source>
</reference>
<keyword evidence="2" id="KW-1185">Reference proteome</keyword>
<protein>
    <submittedName>
        <fullName evidence="1">Uncharacterized protein</fullName>
    </submittedName>
</protein>
<accession>A0A834SLX5</accession>
<dbReference type="Proteomes" id="UP000634136">
    <property type="component" value="Unassembled WGS sequence"/>
</dbReference>
<evidence type="ECO:0000313" key="2">
    <source>
        <dbReference type="Proteomes" id="UP000634136"/>
    </source>
</evidence>
<comment type="caution">
    <text evidence="1">The sequence shown here is derived from an EMBL/GenBank/DDBJ whole genome shotgun (WGS) entry which is preliminary data.</text>
</comment>